<dbReference type="InterPro" id="IPR008731">
    <property type="entry name" value="PTS_EIN"/>
</dbReference>
<name>A0A7V6PAW2_9HYPH</name>
<dbReference type="GO" id="GO:0016740">
    <property type="term" value="F:transferase activity"/>
    <property type="evidence" value="ECO:0007669"/>
    <property type="project" value="UniProtKB-KW"/>
</dbReference>
<keyword evidence="2" id="KW-0808">Transferase</keyword>
<feature type="non-terminal residue" evidence="4">
    <location>
        <position position="343"/>
    </location>
</feature>
<sequence length="343" mass="38093">MRELTTGPRVLLKRLRELMAEPLEPQARLDRIVREIAQNMVAEVCSFYILRADGVLELYATEGLNPQAVHLAQLRLGQGLVGTIAASARPLNLTDAQSHPAFAYLPETGEEAYNSFLGVPVLRAGRTLGVLVVQNKTKRAYREDEVEALETTAMVLAEIIATGDGLRLARPGIELDLGRPMSVTGHAFNDGIGLGHVVLHEPRIVVTNLFNEDSQAELNRLDEALGSLRISIDDMLSRRDVAVEGEHREVLEAYRMFAHDRGWVRRLEEAIHNGLTAEAAVEKVQSDTRARMVHLTDPYMRERLSDFDDLANRLLRQLMGHDIKTIAESLVKDAIIVARSMGA</sequence>
<dbReference type="Gene3D" id="1.10.274.10">
    <property type="entry name" value="PtsI, HPr-binding domain"/>
    <property type="match status" value="1"/>
</dbReference>
<dbReference type="SMART" id="SM00065">
    <property type="entry name" value="GAF"/>
    <property type="match status" value="1"/>
</dbReference>
<dbReference type="InterPro" id="IPR029016">
    <property type="entry name" value="GAF-like_dom_sf"/>
</dbReference>
<gene>
    <name evidence="4" type="ORF">GXX48_08405</name>
</gene>
<accession>A0A7V6PAW2</accession>
<evidence type="ECO:0000256" key="2">
    <source>
        <dbReference type="ARBA" id="ARBA00022679"/>
    </source>
</evidence>
<reference evidence="4 5" key="1">
    <citation type="journal article" date="2020" name="Biotechnol. Biofuels">
        <title>New insights from the biogas microbiome by comprehensive genome-resolved metagenomics of nearly 1600 species originating from multiple anaerobic digesters.</title>
        <authorList>
            <person name="Campanaro S."/>
            <person name="Treu L."/>
            <person name="Rodriguez-R L.M."/>
            <person name="Kovalovszki A."/>
            <person name="Ziels R.M."/>
            <person name="Maus I."/>
            <person name="Zhu X."/>
            <person name="Kougias P.G."/>
            <person name="Basile A."/>
            <person name="Luo G."/>
            <person name="Schluter A."/>
            <person name="Konstantinidis K.T."/>
            <person name="Angelidaki I."/>
        </authorList>
    </citation>
    <scope>NUCLEOTIDE SEQUENCE [LARGE SCALE GENOMIC DNA]</scope>
    <source>
        <strain evidence="4">AS04akNAM_66</strain>
    </source>
</reference>
<dbReference type="Gene3D" id="3.30.450.40">
    <property type="match status" value="1"/>
</dbReference>
<dbReference type="InterPro" id="IPR003018">
    <property type="entry name" value="GAF"/>
</dbReference>
<evidence type="ECO:0000313" key="5">
    <source>
        <dbReference type="Proteomes" id="UP000551563"/>
    </source>
</evidence>
<evidence type="ECO:0000313" key="4">
    <source>
        <dbReference type="EMBL" id="HHV67647.1"/>
    </source>
</evidence>
<dbReference type="Proteomes" id="UP000551563">
    <property type="component" value="Unassembled WGS sequence"/>
</dbReference>
<dbReference type="PANTHER" id="PTHR46244">
    <property type="entry name" value="PHOSPHOENOLPYRUVATE-PROTEIN PHOSPHOTRANSFERASE"/>
    <property type="match status" value="1"/>
</dbReference>
<dbReference type="InterPro" id="IPR036618">
    <property type="entry name" value="PtsI_HPr-bd_sf"/>
</dbReference>
<proteinExistence type="inferred from homology"/>
<dbReference type="Pfam" id="PF05524">
    <property type="entry name" value="PEP-utilisers_N"/>
    <property type="match status" value="1"/>
</dbReference>
<dbReference type="SUPFAM" id="SSF47831">
    <property type="entry name" value="Enzyme I of the PEP:sugar phosphotransferase system HPr-binding (sub)domain"/>
    <property type="match status" value="1"/>
</dbReference>
<feature type="domain" description="GAF" evidence="3">
    <location>
        <begin position="24"/>
        <end position="170"/>
    </location>
</feature>
<dbReference type="PANTHER" id="PTHR46244:SF6">
    <property type="entry name" value="PHOSPHOENOLPYRUVATE-PROTEIN PHOSPHOTRANSFERASE"/>
    <property type="match status" value="1"/>
</dbReference>
<dbReference type="Pfam" id="PF01590">
    <property type="entry name" value="GAF"/>
    <property type="match status" value="1"/>
</dbReference>
<dbReference type="GO" id="GO:0009401">
    <property type="term" value="P:phosphoenolpyruvate-dependent sugar phosphotransferase system"/>
    <property type="evidence" value="ECO:0007669"/>
    <property type="project" value="InterPro"/>
</dbReference>
<dbReference type="EMBL" id="DUMN01000246">
    <property type="protein sequence ID" value="HHV67647.1"/>
    <property type="molecule type" value="Genomic_DNA"/>
</dbReference>
<dbReference type="AlphaFoldDB" id="A0A7V6PAW2"/>
<organism evidence="4 5">
    <name type="scientific">Brucella intermedia</name>
    <dbReference type="NCBI Taxonomy" id="94625"/>
    <lineage>
        <taxon>Bacteria</taxon>
        <taxon>Pseudomonadati</taxon>
        <taxon>Pseudomonadota</taxon>
        <taxon>Alphaproteobacteria</taxon>
        <taxon>Hyphomicrobiales</taxon>
        <taxon>Brucellaceae</taxon>
        <taxon>Brucella/Ochrobactrum group</taxon>
        <taxon>Brucella</taxon>
    </lineage>
</organism>
<evidence type="ECO:0000256" key="1">
    <source>
        <dbReference type="ARBA" id="ARBA00007837"/>
    </source>
</evidence>
<dbReference type="SUPFAM" id="SSF55781">
    <property type="entry name" value="GAF domain-like"/>
    <property type="match status" value="1"/>
</dbReference>
<comment type="caution">
    <text evidence="4">The sequence shown here is derived from an EMBL/GenBank/DDBJ whole genome shotgun (WGS) entry which is preliminary data.</text>
</comment>
<dbReference type="InterPro" id="IPR050499">
    <property type="entry name" value="PEP-utilizing_PTS_enzyme"/>
</dbReference>
<evidence type="ECO:0000259" key="3">
    <source>
        <dbReference type="SMART" id="SM00065"/>
    </source>
</evidence>
<comment type="similarity">
    <text evidence="1">Belongs to the PEP-utilizing enzyme family.</text>
</comment>
<protein>
    <submittedName>
        <fullName evidence="4">GAF domain-containing protein</fullName>
    </submittedName>
</protein>